<reference evidence="2 3" key="1">
    <citation type="journal article" date="2013" name="PLoS Genet.">
        <title>Comparative genome structure, secondary metabolite, and effector coding capacity across Cochliobolus pathogens.</title>
        <authorList>
            <person name="Condon B.J."/>
            <person name="Leng Y."/>
            <person name="Wu D."/>
            <person name="Bushley K.E."/>
            <person name="Ohm R.A."/>
            <person name="Otillar R."/>
            <person name="Martin J."/>
            <person name="Schackwitz W."/>
            <person name="Grimwood J."/>
            <person name="MohdZainudin N."/>
            <person name="Xue C."/>
            <person name="Wang R."/>
            <person name="Manning V.A."/>
            <person name="Dhillon B."/>
            <person name="Tu Z.J."/>
            <person name="Steffenson B.J."/>
            <person name="Salamov A."/>
            <person name="Sun H."/>
            <person name="Lowry S."/>
            <person name="LaButti K."/>
            <person name="Han J."/>
            <person name="Copeland A."/>
            <person name="Lindquist E."/>
            <person name="Barry K."/>
            <person name="Schmutz J."/>
            <person name="Baker S.E."/>
            <person name="Ciuffetti L.M."/>
            <person name="Grigoriev I.V."/>
            <person name="Zhong S."/>
            <person name="Turgeon B.G."/>
        </authorList>
    </citation>
    <scope>NUCLEOTIDE SEQUENCE [LARGE SCALE GENOMIC DNA]</scope>
    <source>
        <strain evidence="2 3">26-R-13</strain>
    </source>
</reference>
<dbReference type="RefSeq" id="XP_007710466.1">
    <property type="nucleotide sequence ID" value="XM_007712276.1"/>
</dbReference>
<evidence type="ECO:0000313" key="3">
    <source>
        <dbReference type="Proteomes" id="UP000053841"/>
    </source>
</evidence>
<protein>
    <submittedName>
        <fullName evidence="2">Uncharacterized protein</fullName>
    </submittedName>
</protein>
<evidence type="ECO:0000256" key="1">
    <source>
        <dbReference type="SAM" id="SignalP"/>
    </source>
</evidence>
<dbReference type="HOGENOM" id="CLU_1454145_0_0_1"/>
<dbReference type="KEGG" id="bze:COCCADRAFT_91368"/>
<accession>W6YC86</accession>
<gene>
    <name evidence="2" type="ORF">COCCADRAFT_91368</name>
</gene>
<organism evidence="2 3">
    <name type="scientific">Cochliobolus carbonum (strain 26-R-13)</name>
    <name type="common">Maize leaf spot fungus</name>
    <name type="synonym">Bipolaris zeicola</name>
    <dbReference type="NCBI Taxonomy" id="930089"/>
    <lineage>
        <taxon>Eukaryota</taxon>
        <taxon>Fungi</taxon>
        <taxon>Dikarya</taxon>
        <taxon>Ascomycota</taxon>
        <taxon>Pezizomycotina</taxon>
        <taxon>Dothideomycetes</taxon>
        <taxon>Pleosporomycetidae</taxon>
        <taxon>Pleosporales</taxon>
        <taxon>Pleosporineae</taxon>
        <taxon>Pleosporaceae</taxon>
        <taxon>Bipolaris</taxon>
    </lineage>
</organism>
<evidence type="ECO:0000313" key="2">
    <source>
        <dbReference type="EMBL" id="EUC35248.1"/>
    </source>
</evidence>
<dbReference type="EMBL" id="KI964578">
    <property type="protein sequence ID" value="EUC35248.1"/>
    <property type="molecule type" value="Genomic_DNA"/>
</dbReference>
<dbReference type="OrthoDB" id="3650120at2759"/>
<keyword evidence="3" id="KW-1185">Reference proteome</keyword>
<dbReference type="Proteomes" id="UP000053841">
    <property type="component" value="Unassembled WGS sequence"/>
</dbReference>
<name>W6YC86_COCC2</name>
<feature type="chain" id="PRO_5004888699" evidence="1">
    <location>
        <begin position="19"/>
        <end position="186"/>
    </location>
</feature>
<dbReference type="GeneID" id="19153169"/>
<proteinExistence type="predicted"/>
<dbReference type="eggNOG" id="ENOG502T68R">
    <property type="taxonomic scope" value="Eukaryota"/>
</dbReference>
<dbReference type="AlphaFoldDB" id="W6YC86"/>
<keyword evidence="1" id="KW-0732">Signal</keyword>
<sequence length="186" mass="21120">MFNRFIIYSFAYASLVFAASIPRHTAQQPLLLPDHQAGGFKSNNIHVMLAFIESGSKMQKLAEIPLNTRIVAGKLLCRWGWSFQRRARLGQARCLSLGLNVPNRLSAIKIAMAVTVEDRSISLERLDKIMCRITPKTDAKEKEAMKGEGELDELPWFMLRDGTVELEDSSSEWFLRGRAIQSFECR</sequence>
<feature type="signal peptide" evidence="1">
    <location>
        <begin position="1"/>
        <end position="18"/>
    </location>
</feature>